<dbReference type="InterPro" id="IPR049012">
    <property type="entry name" value="Mutator_transp_dom"/>
</dbReference>
<evidence type="ECO:0000259" key="2">
    <source>
        <dbReference type="Pfam" id="PF20700"/>
    </source>
</evidence>
<evidence type="ECO:0000313" key="4">
    <source>
        <dbReference type="Proteomes" id="UP000838412"/>
    </source>
</evidence>
<name>A0A8S4MM92_BRALA</name>
<dbReference type="EMBL" id="CAKMNS010000136">
    <property type="protein sequence ID" value="CAH1277035.1"/>
    <property type="molecule type" value="Genomic_DNA"/>
</dbReference>
<keyword evidence="4" id="KW-1185">Reference proteome</keyword>
<feature type="region of interest" description="Disordered" evidence="1">
    <location>
        <begin position="61"/>
        <end position="82"/>
    </location>
</feature>
<feature type="compositionally biased region" description="Basic and acidic residues" evidence="1">
    <location>
        <begin position="654"/>
        <end position="668"/>
    </location>
</feature>
<dbReference type="Proteomes" id="UP000838412">
    <property type="component" value="Unassembled WGS sequence"/>
</dbReference>
<dbReference type="Pfam" id="PF20700">
    <property type="entry name" value="Mutator"/>
    <property type="match status" value="1"/>
</dbReference>
<evidence type="ECO:0000256" key="1">
    <source>
        <dbReference type="SAM" id="MobiDB-lite"/>
    </source>
</evidence>
<feature type="compositionally biased region" description="Acidic residues" evidence="1">
    <location>
        <begin position="728"/>
        <end position="742"/>
    </location>
</feature>
<accession>A0A8S4MM92</accession>
<dbReference type="OrthoDB" id="6122456at2759"/>
<feature type="compositionally biased region" description="Basic and acidic residues" evidence="1">
    <location>
        <begin position="677"/>
        <end position="715"/>
    </location>
</feature>
<feature type="domain" description="Mutator-like transposase" evidence="2">
    <location>
        <begin position="148"/>
        <end position="529"/>
    </location>
</feature>
<gene>
    <name evidence="3" type="primary">Hypp9464</name>
    <name evidence="3" type="ORF">BLAG_LOCUS25934</name>
</gene>
<reference evidence="3" key="1">
    <citation type="submission" date="2022-01" db="EMBL/GenBank/DDBJ databases">
        <authorList>
            <person name="Braso-Vives M."/>
        </authorList>
    </citation>
    <scope>NUCLEOTIDE SEQUENCE</scope>
</reference>
<protein>
    <submittedName>
        <fullName evidence="3">Hypp9464 protein</fullName>
    </submittedName>
</protein>
<proteinExistence type="predicted"/>
<organism evidence="3 4">
    <name type="scientific">Branchiostoma lanceolatum</name>
    <name type="common">Common lancelet</name>
    <name type="synonym">Amphioxus lanceolatum</name>
    <dbReference type="NCBI Taxonomy" id="7740"/>
    <lineage>
        <taxon>Eukaryota</taxon>
        <taxon>Metazoa</taxon>
        <taxon>Chordata</taxon>
        <taxon>Cephalochordata</taxon>
        <taxon>Leptocardii</taxon>
        <taxon>Amphioxiformes</taxon>
        <taxon>Branchiostomatidae</taxon>
        <taxon>Branchiostoma</taxon>
    </lineage>
</organism>
<comment type="caution">
    <text evidence="3">The sequence shown here is derived from an EMBL/GenBank/DDBJ whole genome shotgun (WGS) entry which is preliminary data.</text>
</comment>
<dbReference type="AlphaFoldDB" id="A0A8S4MM92"/>
<feature type="region of interest" description="Disordered" evidence="1">
    <location>
        <begin position="654"/>
        <end position="742"/>
    </location>
</feature>
<sequence length="742" mass="83445">MGQARPLRAICLTHICWVNPYKKVEEMTFKPDQSRLFEDTTIQGQASEDIMRKRKLRHDGQFAPGNIPWNKGGTRKAKARPPTYVRVTEEEIRLLADTDRKGNFIQNKKDIIREARRPIILRPKKSTSSEMAQYLQDDSEEGPDDVIGYRIWKATTAVRACAKAQREHDTQEPTCHELVRASALGEKKMGLATSETLVCDRCGYTSSSPQKFYNVMKRDGPGPRTPVINMAAQIALADSPMAVSAFREMMACMDLVVPSASCLQTLANKYSDIIEEENEIDMKRWREVVKKISELQGNEPGSPIRAQVDTRYQTQIGHLRGRKPGQPSPHSNAILAEEVTTRGKIIANYLRNKNCGMCKWWNAYGFEAPPHKCTANISEQAVIGDEEEAGRAMAKDLLESKLTLGGLITDGDSHTHRAVAEVMQEEAGVRTKPERCVVHVTRNVRGKVTSTKFSAGMFPGKTSIARDRVKSRFANDLVQRLNAEHGRAFEKIGMLRKCAMERAMDKAMQAIPSCYAGDHRYCYDYSLVCRHPSEWKFQMIPSRARGKICPTPSDCKLLRKCMEGRLGEAMLEKTRHGADTNRVEGVNRRISKSLPKNITRFRTLAGRIASALHSSNNGTGLSIAMKRLAAGIPLSPDSKAVVVLEEMRRTQDYKRAYNKEPGNKERTKANTLTKFGNYDETREQGSYKSEKVQEKGERESPIKRPKPDYTTDHVYSKPGGAEPRNDYSDSESDETDEDFSPS</sequence>
<evidence type="ECO:0000313" key="3">
    <source>
        <dbReference type="EMBL" id="CAH1277035.1"/>
    </source>
</evidence>